<comment type="caution">
    <text evidence="2">The sequence shown here is derived from an EMBL/GenBank/DDBJ whole genome shotgun (WGS) entry which is preliminary data.</text>
</comment>
<gene>
    <name evidence="2" type="ORF">Ate02nite_87930</name>
</gene>
<dbReference type="InterPro" id="IPR029058">
    <property type="entry name" value="AB_hydrolase_fold"/>
</dbReference>
<reference evidence="2" key="1">
    <citation type="submission" date="2021-01" db="EMBL/GenBank/DDBJ databases">
        <title>Whole genome shotgun sequence of Actinoplanes tereljensis NBRC 105297.</title>
        <authorList>
            <person name="Komaki H."/>
            <person name="Tamura T."/>
        </authorList>
    </citation>
    <scope>NUCLEOTIDE SEQUENCE</scope>
    <source>
        <strain evidence="2">NBRC 105297</strain>
    </source>
</reference>
<evidence type="ECO:0000313" key="3">
    <source>
        <dbReference type="Proteomes" id="UP000623608"/>
    </source>
</evidence>
<dbReference type="InterPro" id="IPR050471">
    <property type="entry name" value="AB_hydrolase"/>
</dbReference>
<dbReference type="PANTHER" id="PTHR43433:SF5">
    <property type="entry name" value="AB HYDROLASE-1 DOMAIN-CONTAINING PROTEIN"/>
    <property type="match status" value="1"/>
</dbReference>
<sequence length="273" mass="28050">MVTEVDVRASDGRTLHTYSRGDGDRVVMWHHGTPNIGSPPAPLFAAADRLGIRFIGYDRPGYGGSTPRPGRDIASAAGDAEAVADALGVGEFAVFGHSGGGPCALACAALLPGRVTAAVSISGLAPYDAADLDWFAGTGPAGQAGLRAATAGRAAKELHEKANTDTAPDFQPADWAALEGEWGWFGSVVEPALAAGPAPLIDDDLSYVTPWGFAPASITARVLLAHGTADRVVPPAHSSWLATHIPNATLRLIEDAGHISVLPSTAVPALEWI</sequence>
<keyword evidence="2" id="KW-0378">Hydrolase</keyword>
<dbReference type="PRINTS" id="PR00111">
    <property type="entry name" value="ABHYDROLASE"/>
</dbReference>
<dbReference type="EMBL" id="BOMY01000055">
    <property type="protein sequence ID" value="GIF26063.1"/>
    <property type="molecule type" value="Genomic_DNA"/>
</dbReference>
<evidence type="ECO:0000313" key="2">
    <source>
        <dbReference type="EMBL" id="GIF26063.1"/>
    </source>
</evidence>
<dbReference type="SUPFAM" id="SSF53474">
    <property type="entry name" value="alpha/beta-Hydrolases"/>
    <property type="match status" value="1"/>
</dbReference>
<protein>
    <submittedName>
        <fullName evidence="2">Alpha/beta hydrolase</fullName>
    </submittedName>
</protein>
<keyword evidence="3" id="KW-1185">Reference proteome</keyword>
<dbReference type="Proteomes" id="UP000623608">
    <property type="component" value="Unassembled WGS sequence"/>
</dbReference>
<name>A0A919NWL3_9ACTN</name>
<dbReference type="PANTHER" id="PTHR43433">
    <property type="entry name" value="HYDROLASE, ALPHA/BETA FOLD FAMILY PROTEIN"/>
    <property type="match status" value="1"/>
</dbReference>
<dbReference type="GO" id="GO:0016787">
    <property type="term" value="F:hydrolase activity"/>
    <property type="evidence" value="ECO:0007669"/>
    <property type="project" value="UniProtKB-KW"/>
</dbReference>
<dbReference type="RefSeq" id="WP_239148146.1">
    <property type="nucleotide sequence ID" value="NZ_BOMY01000055.1"/>
</dbReference>
<accession>A0A919NWL3</accession>
<dbReference type="Gene3D" id="3.40.50.1820">
    <property type="entry name" value="alpha/beta hydrolase"/>
    <property type="match status" value="1"/>
</dbReference>
<feature type="domain" description="AB hydrolase-1" evidence="1">
    <location>
        <begin position="26"/>
        <end position="262"/>
    </location>
</feature>
<organism evidence="2 3">
    <name type="scientific">Paractinoplanes tereljensis</name>
    <dbReference type="NCBI Taxonomy" id="571912"/>
    <lineage>
        <taxon>Bacteria</taxon>
        <taxon>Bacillati</taxon>
        <taxon>Actinomycetota</taxon>
        <taxon>Actinomycetes</taxon>
        <taxon>Micromonosporales</taxon>
        <taxon>Micromonosporaceae</taxon>
        <taxon>Paractinoplanes</taxon>
    </lineage>
</organism>
<dbReference type="AlphaFoldDB" id="A0A919NWL3"/>
<dbReference type="InterPro" id="IPR000073">
    <property type="entry name" value="AB_hydrolase_1"/>
</dbReference>
<evidence type="ECO:0000259" key="1">
    <source>
        <dbReference type="Pfam" id="PF00561"/>
    </source>
</evidence>
<dbReference type="Pfam" id="PF00561">
    <property type="entry name" value="Abhydrolase_1"/>
    <property type="match status" value="1"/>
</dbReference>
<proteinExistence type="predicted"/>